<dbReference type="CDD" id="cd07821">
    <property type="entry name" value="PYR_PYL_RCAR_like"/>
    <property type="match status" value="1"/>
</dbReference>
<name>A0AAD1M9P7_9MYCO</name>
<dbReference type="KEGG" id="mmor:MMOR_55150"/>
<proteinExistence type="predicted"/>
<dbReference type="EMBL" id="AP022560">
    <property type="protein sequence ID" value="BBX04579.1"/>
    <property type="molecule type" value="Genomic_DNA"/>
</dbReference>
<evidence type="ECO:0000313" key="2">
    <source>
        <dbReference type="Proteomes" id="UP000466681"/>
    </source>
</evidence>
<protein>
    <submittedName>
        <fullName evidence="1">MxaD family protein</fullName>
    </submittedName>
</protein>
<dbReference type="SUPFAM" id="SSF55961">
    <property type="entry name" value="Bet v1-like"/>
    <property type="match status" value="1"/>
</dbReference>
<reference evidence="1 2" key="1">
    <citation type="journal article" date="2019" name="Emerg. Microbes Infect.">
        <title>Comprehensive subspecies identification of 175 nontuberculous mycobacteria species based on 7547 genomic profiles.</title>
        <authorList>
            <person name="Matsumoto Y."/>
            <person name="Kinjo T."/>
            <person name="Motooka D."/>
            <person name="Nabeya D."/>
            <person name="Jung N."/>
            <person name="Uechi K."/>
            <person name="Horii T."/>
            <person name="Iida T."/>
            <person name="Fujita J."/>
            <person name="Nakamura S."/>
        </authorList>
    </citation>
    <scope>NUCLEOTIDE SEQUENCE [LARGE SCALE GENOMIC DNA]</scope>
    <source>
        <strain evidence="1 2">JCM 6375</strain>
    </source>
</reference>
<keyword evidence="2" id="KW-1185">Reference proteome</keyword>
<organism evidence="1 2">
    <name type="scientific">Mycolicibacterium moriokaense</name>
    <dbReference type="NCBI Taxonomy" id="39691"/>
    <lineage>
        <taxon>Bacteria</taxon>
        <taxon>Bacillati</taxon>
        <taxon>Actinomycetota</taxon>
        <taxon>Actinomycetes</taxon>
        <taxon>Mycobacteriales</taxon>
        <taxon>Mycobacteriaceae</taxon>
        <taxon>Mycolicibacterium</taxon>
    </lineage>
</organism>
<dbReference type="InterPro" id="IPR019587">
    <property type="entry name" value="Polyketide_cyclase/dehydratase"/>
</dbReference>
<gene>
    <name evidence="1" type="ORF">MMOR_55150</name>
</gene>
<dbReference type="InterPro" id="IPR023393">
    <property type="entry name" value="START-like_dom_sf"/>
</dbReference>
<dbReference type="Pfam" id="PF10604">
    <property type="entry name" value="Polyketide_cyc2"/>
    <property type="match status" value="1"/>
</dbReference>
<dbReference type="Proteomes" id="UP000466681">
    <property type="component" value="Chromosome"/>
</dbReference>
<sequence length="149" mass="16163">MAEIARTRTIAAAPQEVWNVLADFGALSTWVDRADHSSILVHGPDGGPVGTSRRVQMGRNTLVETIVEFDPPRALAYEIDGLPKQLGRVTNRWSLRPQGDSTSVTLTSTVEIGSGPLRQLAERAVCRVMARESGGMLAGLDKRLENSRV</sequence>
<dbReference type="Gene3D" id="3.30.530.20">
    <property type="match status" value="1"/>
</dbReference>
<evidence type="ECO:0000313" key="1">
    <source>
        <dbReference type="EMBL" id="BBX04579.1"/>
    </source>
</evidence>
<dbReference type="RefSeq" id="WP_083156996.1">
    <property type="nucleotide sequence ID" value="NZ_AP022560.1"/>
</dbReference>
<dbReference type="AlphaFoldDB" id="A0AAD1M9P7"/>
<accession>A0AAD1M9P7</accession>